<evidence type="ECO:0000313" key="3">
    <source>
        <dbReference type="Proteomes" id="UP001595851"/>
    </source>
</evidence>
<evidence type="ECO:0000259" key="1">
    <source>
        <dbReference type="Pfam" id="PF20703"/>
    </source>
</evidence>
<reference evidence="3" key="1">
    <citation type="journal article" date="2019" name="Int. J. Syst. Evol. Microbiol.">
        <title>The Global Catalogue of Microorganisms (GCM) 10K type strain sequencing project: providing services to taxonomists for standard genome sequencing and annotation.</title>
        <authorList>
            <consortium name="The Broad Institute Genomics Platform"/>
            <consortium name="The Broad Institute Genome Sequencing Center for Infectious Disease"/>
            <person name="Wu L."/>
            <person name="Ma J."/>
        </authorList>
    </citation>
    <scope>NUCLEOTIDE SEQUENCE [LARGE SCALE GENOMIC DNA]</scope>
    <source>
        <strain evidence="3">TBRC 1276</strain>
    </source>
</reference>
<accession>A0ABV8G3J4</accession>
<sequence length="73" mass="8166">MLWSGLALPLGRVRTWHNRHDGRLTLHDYDRSGGVASAVQDAAEDVYRDLRPRKRACWSPVSRPTCVSAPALP</sequence>
<dbReference type="InterPro" id="IPR049052">
    <property type="entry name" value="nSTAND1"/>
</dbReference>
<name>A0ABV8G3J4_9ACTN</name>
<evidence type="ECO:0000313" key="2">
    <source>
        <dbReference type="EMBL" id="MFC4008585.1"/>
    </source>
</evidence>
<dbReference type="Proteomes" id="UP001595851">
    <property type="component" value="Unassembled WGS sequence"/>
</dbReference>
<comment type="caution">
    <text evidence="2">The sequence shown here is derived from an EMBL/GenBank/DDBJ whole genome shotgun (WGS) entry which is preliminary data.</text>
</comment>
<dbReference type="EMBL" id="JBHSBI010000006">
    <property type="protein sequence ID" value="MFC4008585.1"/>
    <property type="molecule type" value="Genomic_DNA"/>
</dbReference>
<proteinExistence type="predicted"/>
<keyword evidence="3" id="KW-1185">Reference proteome</keyword>
<gene>
    <name evidence="2" type="ORF">ACFOY2_15245</name>
</gene>
<protein>
    <recommendedName>
        <fullName evidence="1">Novel STAND NTPase 1 domain-containing protein</fullName>
    </recommendedName>
</protein>
<organism evidence="2 3">
    <name type="scientific">Nonomuraea purpurea</name>
    <dbReference type="NCBI Taxonomy" id="1849276"/>
    <lineage>
        <taxon>Bacteria</taxon>
        <taxon>Bacillati</taxon>
        <taxon>Actinomycetota</taxon>
        <taxon>Actinomycetes</taxon>
        <taxon>Streptosporangiales</taxon>
        <taxon>Streptosporangiaceae</taxon>
        <taxon>Nonomuraea</taxon>
    </lineage>
</organism>
<feature type="domain" description="Novel STAND NTPase 1" evidence="1">
    <location>
        <begin position="14"/>
        <end position="59"/>
    </location>
</feature>
<dbReference type="Pfam" id="PF20703">
    <property type="entry name" value="nSTAND1"/>
    <property type="match status" value="1"/>
</dbReference>
<dbReference type="RefSeq" id="WP_379528642.1">
    <property type="nucleotide sequence ID" value="NZ_JBHSBI010000006.1"/>
</dbReference>